<dbReference type="Pfam" id="PF02734">
    <property type="entry name" value="Dak2"/>
    <property type="match status" value="1"/>
</dbReference>
<evidence type="ECO:0000256" key="6">
    <source>
        <dbReference type="ARBA" id="ARBA00022777"/>
    </source>
</evidence>
<evidence type="ECO:0000256" key="4">
    <source>
        <dbReference type="ARBA" id="ARBA00022679"/>
    </source>
</evidence>
<dbReference type="NCBIfam" id="TIGR02361">
    <property type="entry name" value="dak_ATP"/>
    <property type="match status" value="1"/>
</dbReference>
<evidence type="ECO:0000313" key="16">
    <source>
        <dbReference type="Proteomes" id="UP000799778"/>
    </source>
</evidence>
<dbReference type="PROSITE" id="PS51480">
    <property type="entry name" value="DHAL"/>
    <property type="match status" value="1"/>
</dbReference>
<dbReference type="FunFam" id="1.25.40.340:FF:000002">
    <property type="entry name" value="Dihydroxyacetone kinase, L subunit"/>
    <property type="match status" value="1"/>
</dbReference>
<feature type="binding site" evidence="12">
    <location>
        <position position="113"/>
    </location>
    <ligand>
        <name>substrate</name>
    </ligand>
</feature>
<accession>A0A6A5XNZ9</accession>
<evidence type="ECO:0000259" key="13">
    <source>
        <dbReference type="PROSITE" id="PS51480"/>
    </source>
</evidence>
<dbReference type="SUPFAM" id="SSF101473">
    <property type="entry name" value="DhaL-like"/>
    <property type="match status" value="1"/>
</dbReference>
<keyword evidence="6 15" id="KW-0418">Kinase</keyword>
<dbReference type="PANTHER" id="PTHR28629">
    <property type="entry name" value="TRIOKINASE/FMN CYCLASE"/>
    <property type="match status" value="1"/>
</dbReference>
<keyword evidence="8" id="KW-0067">ATP-binding</keyword>
<keyword evidence="7" id="KW-0319">Glycerol metabolism</keyword>
<evidence type="ECO:0000256" key="5">
    <source>
        <dbReference type="ARBA" id="ARBA00022741"/>
    </source>
</evidence>
<evidence type="ECO:0000313" key="15">
    <source>
        <dbReference type="EMBL" id="KAF2014985.1"/>
    </source>
</evidence>
<evidence type="ECO:0000256" key="12">
    <source>
        <dbReference type="PIRSR" id="PIRSR612734-2"/>
    </source>
</evidence>
<dbReference type="Proteomes" id="UP000799778">
    <property type="component" value="Unassembled WGS sequence"/>
</dbReference>
<dbReference type="SMART" id="SM01120">
    <property type="entry name" value="Dak2"/>
    <property type="match status" value="1"/>
</dbReference>
<dbReference type="UniPathway" id="UPA00617">
    <property type="reaction ID" value="UER00669"/>
</dbReference>
<evidence type="ECO:0000256" key="2">
    <source>
        <dbReference type="ARBA" id="ARBA00004778"/>
    </source>
</evidence>
<evidence type="ECO:0000259" key="14">
    <source>
        <dbReference type="PROSITE" id="PS51481"/>
    </source>
</evidence>
<dbReference type="GO" id="GO:0005829">
    <property type="term" value="C:cytosol"/>
    <property type="evidence" value="ECO:0007669"/>
    <property type="project" value="TreeGrafter"/>
</dbReference>
<dbReference type="RefSeq" id="XP_033383324.1">
    <property type="nucleotide sequence ID" value="XM_033533965.1"/>
</dbReference>
<comment type="catalytic activity">
    <reaction evidence="9">
        <text>D-glyceraldehyde + ATP = D-glyceraldehyde 3-phosphate + ADP + H(+)</text>
        <dbReference type="Rhea" id="RHEA:13941"/>
        <dbReference type="ChEBI" id="CHEBI:15378"/>
        <dbReference type="ChEBI" id="CHEBI:17378"/>
        <dbReference type="ChEBI" id="CHEBI:30616"/>
        <dbReference type="ChEBI" id="CHEBI:59776"/>
        <dbReference type="ChEBI" id="CHEBI:456216"/>
        <dbReference type="EC" id="2.7.1.28"/>
    </reaction>
</comment>
<dbReference type="Gene3D" id="1.25.40.340">
    <property type="match status" value="1"/>
</dbReference>
<keyword evidence="4" id="KW-0808">Transferase</keyword>
<evidence type="ECO:0000256" key="9">
    <source>
        <dbReference type="ARBA" id="ARBA00047974"/>
    </source>
</evidence>
<dbReference type="Pfam" id="PF02733">
    <property type="entry name" value="Dak1"/>
    <property type="match status" value="1"/>
</dbReference>
<dbReference type="InterPro" id="IPR036117">
    <property type="entry name" value="DhaL_dom_sf"/>
</dbReference>
<proteinExistence type="inferred from homology"/>
<organism evidence="15 16">
    <name type="scientific">Aaosphaeria arxii CBS 175.79</name>
    <dbReference type="NCBI Taxonomy" id="1450172"/>
    <lineage>
        <taxon>Eukaryota</taxon>
        <taxon>Fungi</taxon>
        <taxon>Dikarya</taxon>
        <taxon>Ascomycota</taxon>
        <taxon>Pezizomycotina</taxon>
        <taxon>Dothideomycetes</taxon>
        <taxon>Pleosporomycetidae</taxon>
        <taxon>Pleosporales</taxon>
        <taxon>Pleosporales incertae sedis</taxon>
        <taxon>Aaosphaeria</taxon>
    </lineage>
</organism>
<dbReference type="GO" id="GO:0050354">
    <property type="term" value="F:triokinase activity"/>
    <property type="evidence" value="ECO:0007669"/>
    <property type="project" value="UniProtKB-EC"/>
</dbReference>
<sequence>MLVPVKRFIHDPVELVDVACRALLSLHPGLAFDAENRVVYRPFKPSENRVTLLSGGGSGHEPAHAGYVGQGMLDAAVCGAIFASPNVIQIESGLRNIQSPLGSLVIVKNYTGDKLNFGLAVEKSRAKTGNTVKVLMVGDDVSVGRTKGRMVGRRGLAGVILIHKIAGAAATSGASLDDVYEVAEYANSCLATIGVALHGCDVPGQQQLVGLAVDEIELGMGIHNEPGSRKLKPQPEMKSLISEMLAAILDTTDKERNFLPKSPVSHPSEVVLLVNNLGGLSVLELACITGMVVEQLKSEYNIQPRRAYAGTFLSALNGSGFSITLLSLPKDEPATETIADRILAYLDAPTSAIGWSPSLPCTAWSENDTAPKAIYANGFANGVTEKADLDEIPCNGALLASIITSVQQSLVADEPQITAFDTLMGDGDCGTTLVAGITTIANALSTIRTESLSHATVSISELISKGMGGTSGALYAIFFTAFAAGVRSLNTKEPISFPEVVEVASESLATLQRYTKADIGDRTMMDALIPFVHAVSSGAKAGLPAVEALKKAVAAADEGCAATRNMVSVFGRSTYVGAGSEVESETKGIPDPGAMGIVAIARGILNAVQAVEHT</sequence>
<dbReference type="AlphaFoldDB" id="A0A6A5XNZ9"/>
<evidence type="ECO:0000256" key="3">
    <source>
        <dbReference type="ARBA" id="ARBA00008757"/>
    </source>
</evidence>
<dbReference type="SUPFAM" id="SSF82549">
    <property type="entry name" value="DAK1/DegV-like"/>
    <property type="match status" value="1"/>
</dbReference>
<dbReference type="InterPro" id="IPR012734">
    <property type="entry name" value="DhaK_ATP"/>
</dbReference>
<feature type="domain" description="DhaL" evidence="13">
    <location>
        <begin position="397"/>
        <end position="606"/>
    </location>
</feature>
<feature type="domain" description="DhaK" evidence="14">
    <location>
        <begin position="11"/>
        <end position="355"/>
    </location>
</feature>
<dbReference type="GO" id="GO:0004371">
    <property type="term" value="F:glycerone kinase activity"/>
    <property type="evidence" value="ECO:0007669"/>
    <property type="project" value="UniProtKB-EC"/>
</dbReference>
<dbReference type="GeneID" id="54291362"/>
<protein>
    <submittedName>
        <fullName evidence="15">Dihydroxyacetone kinase</fullName>
    </submittedName>
</protein>
<evidence type="ECO:0000256" key="8">
    <source>
        <dbReference type="ARBA" id="ARBA00022840"/>
    </source>
</evidence>
<dbReference type="FunFam" id="3.30.1180.20:FF:000001">
    <property type="entry name" value="Dihydroxyacetone kinase 1"/>
    <property type="match status" value="1"/>
</dbReference>
<dbReference type="PROSITE" id="PS51481">
    <property type="entry name" value="DHAK"/>
    <property type="match status" value="1"/>
</dbReference>
<dbReference type="Gene3D" id="3.30.1180.20">
    <property type="entry name" value="Dihydroxyacetone kinase, domain 2"/>
    <property type="match status" value="1"/>
</dbReference>
<gene>
    <name evidence="15" type="ORF">BU24DRAFT_493471</name>
</gene>
<keyword evidence="16" id="KW-1185">Reference proteome</keyword>
<keyword evidence="5" id="KW-0547">Nucleotide-binding</keyword>
<dbReference type="InterPro" id="IPR050861">
    <property type="entry name" value="Dihydroxyacetone_Kinase"/>
</dbReference>
<evidence type="ECO:0000256" key="1">
    <source>
        <dbReference type="ARBA" id="ARBA00003264"/>
    </source>
</evidence>
<dbReference type="PANTHER" id="PTHR28629:SF4">
    <property type="entry name" value="TRIOKINASE_FMN CYCLASE"/>
    <property type="match status" value="1"/>
</dbReference>
<evidence type="ECO:0000256" key="10">
    <source>
        <dbReference type="ARBA" id="ARBA00048898"/>
    </source>
</evidence>
<comment type="function">
    <text evidence="1">Catalyzes both the phosphorylation of dihydroxyacetone and of glyceraldehyde.</text>
</comment>
<dbReference type="GO" id="GO:0005524">
    <property type="term" value="F:ATP binding"/>
    <property type="evidence" value="ECO:0007669"/>
    <property type="project" value="UniProtKB-KW"/>
</dbReference>
<dbReference type="InterPro" id="IPR004006">
    <property type="entry name" value="DhaK_dom"/>
</dbReference>
<dbReference type="EMBL" id="ML978070">
    <property type="protein sequence ID" value="KAF2014985.1"/>
    <property type="molecule type" value="Genomic_DNA"/>
</dbReference>
<evidence type="ECO:0000256" key="11">
    <source>
        <dbReference type="PIRSR" id="PIRSR612734-1"/>
    </source>
</evidence>
<comment type="catalytic activity">
    <reaction evidence="10">
        <text>dihydroxyacetone + ATP = dihydroxyacetone phosphate + ADP + H(+)</text>
        <dbReference type="Rhea" id="RHEA:15773"/>
        <dbReference type="ChEBI" id="CHEBI:15378"/>
        <dbReference type="ChEBI" id="CHEBI:16016"/>
        <dbReference type="ChEBI" id="CHEBI:30616"/>
        <dbReference type="ChEBI" id="CHEBI:57642"/>
        <dbReference type="ChEBI" id="CHEBI:456216"/>
        <dbReference type="EC" id="2.7.1.29"/>
    </reaction>
</comment>
<evidence type="ECO:0000256" key="7">
    <source>
        <dbReference type="ARBA" id="ARBA00022798"/>
    </source>
</evidence>
<reference evidence="15" key="1">
    <citation type="journal article" date="2020" name="Stud. Mycol.">
        <title>101 Dothideomycetes genomes: a test case for predicting lifestyles and emergence of pathogens.</title>
        <authorList>
            <person name="Haridas S."/>
            <person name="Albert R."/>
            <person name="Binder M."/>
            <person name="Bloem J."/>
            <person name="Labutti K."/>
            <person name="Salamov A."/>
            <person name="Andreopoulos B."/>
            <person name="Baker S."/>
            <person name="Barry K."/>
            <person name="Bills G."/>
            <person name="Bluhm B."/>
            <person name="Cannon C."/>
            <person name="Castanera R."/>
            <person name="Culley D."/>
            <person name="Daum C."/>
            <person name="Ezra D."/>
            <person name="Gonzalez J."/>
            <person name="Henrissat B."/>
            <person name="Kuo A."/>
            <person name="Liang C."/>
            <person name="Lipzen A."/>
            <person name="Lutzoni F."/>
            <person name="Magnuson J."/>
            <person name="Mondo S."/>
            <person name="Nolan M."/>
            <person name="Ohm R."/>
            <person name="Pangilinan J."/>
            <person name="Park H.-J."/>
            <person name="Ramirez L."/>
            <person name="Alfaro M."/>
            <person name="Sun H."/>
            <person name="Tritt A."/>
            <person name="Yoshinaga Y."/>
            <person name="Zwiers L.-H."/>
            <person name="Turgeon B."/>
            <person name="Goodwin S."/>
            <person name="Spatafora J."/>
            <person name="Crous P."/>
            <person name="Grigoriev I."/>
        </authorList>
    </citation>
    <scope>NUCLEOTIDE SEQUENCE</scope>
    <source>
        <strain evidence="15">CBS 175.79</strain>
    </source>
</reference>
<dbReference type="GO" id="GO:0019588">
    <property type="term" value="P:anaerobic glycerol catabolic process"/>
    <property type="evidence" value="ECO:0007669"/>
    <property type="project" value="UniProtKB-UniPathway"/>
</dbReference>
<feature type="binding site" evidence="12">
    <location>
        <position position="108"/>
    </location>
    <ligand>
        <name>substrate</name>
    </ligand>
</feature>
<name>A0A6A5XNZ9_9PLEO</name>
<feature type="active site" description="Tele-hemiaminal-histidine intermediate" evidence="11">
    <location>
        <position position="223"/>
    </location>
</feature>
<dbReference type="OrthoDB" id="1724672at2759"/>
<feature type="binding site" evidence="12">
    <location>
        <begin position="57"/>
        <end position="60"/>
    </location>
    <ligand>
        <name>substrate</name>
    </ligand>
</feature>
<comment type="similarity">
    <text evidence="3">Belongs to the dihydroxyacetone kinase (DAK) family.</text>
</comment>
<dbReference type="FunFam" id="3.40.50.10440:FF:000001">
    <property type="entry name" value="Dihydroxyacetone kinase, DhaK subunit"/>
    <property type="match status" value="1"/>
</dbReference>
<dbReference type="InterPro" id="IPR004007">
    <property type="entry name" value="DhaL_dom"/>
</dbReference>
<dbReference type="Gene3D" id="3.40.50.10440">
    <property type="entry name" value="Dihydroxyacetone kinase, domain 1"/>
    <property type="match status" value="1"/>
</dbReference>
<comment type="pathway">
    <text evidence="2">Polyol metabolism; glycerol fermentation; glycerone phosphate from glycerol (oxidative route): step 2/2.</text>
</comment>